<dbReference type="PANTHER" id="PTHR35523:SF1">
    <property type="entry name" value="CELL WALL PROTEIN SED1"/>
    <property type="match status" value="1"/>
</dbReference>
<name>A0A6G1FYS1_9PEZI</name>
<dbReference type="RefSeq" id="XP_033532482.1">
    <property type="nucleotide sequence ID" value="XM_033681408.1"/>
</dbReference>
<reference evidence="5" key="2">
    <citation type="submission" date="2020-04" db="EMBL/GenBank/DDBJ databases">
        <authorList>
            <consortium name="NCBI Genome Project"/>
        </authorList>
    </citation>
    <scope>NUCLEOTIDE SEQUENCE</scope>
    <source>
        <strain evidence="5">CBS 781.70</strain>
    </source>
</reference>
<protein>
    <recommendedName>
        <fullName evidence="6">Clock-controlled protein 6</fullName>
    </recommendedName>
</protein>
<dbReference type="GeneID" id="54421978"/>
<accession>A0A6G1FYS1</accession>
<dbReference type="EMBL" id="ML975164">
    <property type="protein sequence ID" value="KAF1810851.1"/>
    <property type="molecule type" value="Genomic_DNA"/>
</dbReference>
<sequence>MRFSTIAAATLLAVGVSAGGRNGTAPPVVTEVVTDYVTYCPAPTTITHGGNTYTITEATTITLPCPTGCTVTKPVSSAVVTKCTTCEKPPPAPTSKPYGNGTTPAPTKSSPSVAPPAKTSAVPPKFTGAASQMAVSGGALAAIFGMAAYLL</sequence>
<proteinExistence type="predicted"/>
<gene>
    <name evidence="3 5" type="ORF">P152DRAFT_475306</name>
</gene>
<keyword evidence="2" id="KW-0732">Signal</keyword>
<dbReference type="PANTHER" id="PTHR35523">
    <property type="entry name" value="CELL WALL PROTEIN SED1"/>
    <property type="match status" value="1"/>
</dbReference>
<evidence type="ECO:0008006" key="6">
    <source>
        <dbReference type="Google" id="ProtNLM"/>
    </source>
</evidence>
<dbReference type="OrthoDB" id="4094614at2759"/>
<evidence type="ECO:0000256" key="2">
    <source>
        <dbReference type="SAM" id="SignalP"/>
    </source>
</evidence>
<organism evidence="3">
    <name type="scientific">Eremomyces bilateralis CBS 781.70</name>
    <dbReference type="NCBI Taxonomy" id="1392243"/>
    <lineage>
        <taxon>Eukaryota</taxon>
        <taxon>Fungi</taxon>
        <taxon>Dikarya</taxon>
        <taxon>Ascomycota</taxon>
        <taxon>Pezizomycotina</taxon>
        <taxon>Dothideomycetes</taxon>
        <taxon>Dothideomycetes incertae sedis</taxon>
        <taxon>Eremomycetales</taxon>
        <taxon>Eremomycetaceae</taxon>
        <taxon>Eremomyces</taxon>
    </lineage>
</organism>
<feature type="chain" id="PRO_5044631672" description="Clock-controlled protein 6" evidence="2">
    <location>
        <begin position="20"/>
        <end position="151"/>
    </location>
</feature>
<feature type="signal peptide" evidence="2">
    <location>
        <begin position="1"/>
        <end position="19"/>
    </location>
</feature>
<evidence type="ECO:0000313" key="4">
    <source>
        <dbReference type="Proteomes" id="UP000504638"/>
    </source>
</evidence>
<reference evidence="5" key="3">
    <citation type="submission" date="2025-04" db="UniProtKB">
        <authorList>
            <consortium name="RefSeq"/>
        </authorList>
    </citation>
    <scope>IDENTIFICATION</scope>
    <source>
        <strain evidence="5">CBS 781.70</strain>
    </source>
</reference>
<evidence type="ECO:0000256" key="1">
    <source>
        <dbReference type="SAM" id="MobiDB-lite"/>
    </source>
</evidence>
<dbReference type="AlphaFoldDB" id="A0A6G1FYS1"/>
<evidence type="ECO:0000313" key="3">
    <source>
        <dbReference type="EMBL" id="KAF1810851.1"/>
    </source>
</evidence>
<keyword evidence="4" id="KW-1185">Reference proteome</keyword>
<feature type="compositionally biased region" description="Polar residues" evidence="1">
    <location>
        <begin position="100"/>
        <end position="112"/>
    </location>
</feature>
<dbReference type="InterPro" id="IPR038843">
    <property type="entry name" value="Sed1/Spi1"/>
</dbReference>
<dbReference type="GO" id="GO:0005199">
    <property type="term" value="F:structural constituent of cell wall"/>
    <property type="evidence" value="ECO:0007669"/>
    <property type="project" value="InterPro"/>
</dbReference>
<evidence type="ECO:0000313" key="5">
    <source>
        <dbReference type="RefSeq" id="XP_033532482.1"/>
    </source>
</evidence>
<feature type="region of interest" description="Disordered" evidence="1">
    <location>
        <begin position="84"/>
        <end position="122"/>
    </location>
</feature>
<dbReference type="GO" id="GO:0009277">
    <property type="term" value="C:fungal-type cell wall"/>
    <property type="evidence" value="ECO:0007669"/>
    <property type="project" value="TreeGrafter"/>
</dbReference>
<dbReference type="GO" id="GO:0031505">
    <property type="term" value="P:fungal-type cell wall organization"/>
    <property type="evidence" value="ECO:0007669"/>
    <property type="project" value="InterPro"/>
</dbReference>
<reference evidence="3 5" key="1">
    <citation type="submission" date="2020-01" db="EMBL/GenBank/DDBJ databases">
        <authorList>
            <consortium name="DOE Joint Genome Institute"/>
            <person name="Haridas S."/>
            <person name="Albert R."/>
            <person name="Binder M."/>
            <person name="Bloem J."/>
            <person name="Labutti K."/>
            <person name="Salamov A."/>
            <person name="Andreopoulos B."/>
            <person name="Baker S.E."/>
            <person name="Barry K."/>
            <person name="Bills G."/>
            <person name="Bluhm B.H."/>
            <person name="Cannon C."/>
            <person name="Castanera R."/>
            <person name="Culley D.E."/>
            <person name="Daum C."/>
            <person name="Ezra D."/>
            <person name="Gonzalez J.B."/>
            <person name="Henrissat B."/>
            <person name="Kuo A."/>
            <person name="Liang C."/>
            <person name="Lipzen A."/>
            <person name="Lutzoni F."/>
            <person name="Magnuson J."/>
            <person name="Mondo S."/>
            <person name="Nolan M."/>
            <person name="Ohm R."/>
            <person name="Pangilinan J."/>
            <person name="Park H.-J."/>
            <person name="Ramirez L."/>
            <person name="Alfaro M."/>
            <person name="Sun H."/>
            <person name="Tritt A."/>
            <person name="Yoshinaga Y."/>
            <person name="Zwiers L.-H."/>
            <person name="Turgeon B.G."/>
            <person name="Goodwin S.B."/>
            <person name="Spatafora J.W."/>
            <person name="Crous P.W."/>
            <person name="Grigoriev I.V."/>
        </authorList>
    </citation>
    <scope>NUCLEOTIDE SEQUENCE</scope>
    <source>
        <strain evidence="3 5">CBS 781.70</strain>
    </source>
</reference>
<dbReference type="Proteomes" id="UP000504638">
    <property type="component" value="Unplaced"/>
</dbReference>